<name>A0A511KGZ9_RHOTO</name>
<feature type="region of interest" description="Disordered" evidence="1">
    <location>
        <begin position="651"/>
        <end position="685"/>
    </location>
</feature>
<reference evidence="2 3" key="1">
    <citation type="submission" date="2019-07" db="EMBL/GenBank/DDBJ databases">
        <title>Rhodotorula toruloides NBRC10032 genome sequencing.</title>
        <authorList>
            <person name="Shida Y."/>
            <person name="Takaku H."/>
            <person name="Ogasawara W."/>
            <person name="Mori K."/>
        </authorList>
    </citation>
    <scope>NUCLEOTIDE SEQUENCE [LARGE SCALE GENOMIC DNA]</scope>
    <source>
        <strain evidence="2 3">NBRC10032</strain>
    </source>
</reference>
<dbReference type="InterPro" id="IPR036420">
    <property type="entry name" value="BRCT_dom_sf"/>
</dbReference>
<sequence length="685" mass="77371">MPTIRSRGLVPYIDIPTPRCSTHANPDTAPTVAQHPPKTVLKKVKRKLPAVNASRKTAPQTQAAPSAQEREDGDVGADGEESGNEDDEDSSSEVERMLTSPGKTQDAKRKAPERTVRRDMTAVSETENEGEGAAFQELRRGKRAVRTYSRKASTAKGKEKAIGPQEEPEEKEAEEEVEEEDEEDQLDSDNAAPPAAQKENVPPSIAAPSKRDASGSQKKRKPPRKKRVAAPRRRQPSQTPRTSDADYSPSQRRAFDGLDDSDDDGQPTPLQKELQKELEQGFSNPPRIFQHRSGTGWRADNIWLHSEWKKAGKRDKVAKFITDHGGKVMPDIEGANFAILPPYDEDCYAKLYEEAISNGTTPIAYLWLKDCSERSFSDDRPTRLDPMKYTASAPAKRDSRWRRYRRLNDAEKDKMVKLYAFVQTGRMGRHEMLERLERLLYDQTGRTKTEYSALLDEYEDEFESLAKRLRPEQQVDTRRGQLFNNDQTDSNASPAHVQPSRKRRRRVSTSRDEIPSLDYSTQSMRLSLAYKRPLPLVDAISLSCSLSVPHTETILAALKEWEMVTLGLPVEEAVAGEAADGLLEETRAICWGPRTDKDIVKGKRSTEDIAETCGKTVEQVEDRREFLEDLGEDDRLGWYPNEAGLKRVLEERMEDDSGEDDDQFQAEEDEEEELFPLPVRPGEST</sequence>
<feature type="compositionally biased region" description="Basic residues" evidence="1">
    <location>
        <begin position="140"/>
        <end position="149"/>
    </location>
</feature>
<feature type="compositionally biased region" description="Polar residues" evidence="1">
    <location>
        <begin position="483"/>
        <end position="493"/>
    </location>
</feature>
<comment type="caution">
    <text evidence="2">The sequence shown here is derived from an EMBL/GenBank/DDBJ whole genome shotgun (WGS) entry which is preliminary data.</text>
</comment>
<dbReference type="AlphaFoldDB" id="A0A511KGZ9"/>
<feature type="compositionally biased region" description="Acidic residues" evidence="1">
    <location>
        <begin position="71"/>
        <end position="92"/>
    </location>
</feature>
<feature type="compositionally biased region" description="Low complexity" evidence="1">
    <location>
        <begin position="57"/>
        <end position="67"/>
    </location>
</feature>
<evidence type="ECO:0000256" key="1">
    <source>
        <dbReference type="SAM" id="MobiDB-lite"/>
    </source>
</evidence>
<feature type="region of interest" description="Disordered" evidence="1">
    <location>
        <begin position="483"/>
        <end position="516"/>
    </location>
</feature>
<feature type="region of interest" description="Disordered" evidence="1">
    <location>
        <begin position="1"/>
        <end position="269"/>
    </location>
</feature>
<feature type="compositionally biased region" description="Acidic residues" evidence="1">
    <location>
        <begin position="652"/>
        <end position="674"/>
    </location>
</feature>
<gene>
    <name evidence="2" type="ORF">Rt10032_c08g3670</name>
</gene>
<feature type="compositionally biased region" description="Basic and acidic residues" evidence="1">
    <location>
        <begin position="105"/>
        <end position="120"/>
    </location>
</feature>
<proteinExistence type="predicted"/>
<protein>
    <submittedName>
        <fullName evidence="2">Proteophosphoglycan 5</fullName>
    </submittedName>
</protein>
<dbReference type="Proteomes" id="UP000321518">
    <property type="component" value="Unassembled WGS sequence"/>
</dbReference>
<feature type="compositionally biased region" description="Basic residues" evidence="1">
    <location>
        <begin position="499"/>
        <end position="508"/>
    </location>
</feature>
<organism evidence="2 3">
    <name type="scientific">Rhodotorula toruloides</name>
    <name type="common">Yeast</name>
    <name type="synonym">Rhodosporidium toruloides</name>
    <dbReference type="NCBI Taxonomy" id="5286"/>
    <lineage>
        <taxon>Eukaryota</taxon>
        <taxon>Fungi</taxon>
        <taxon>Dikarya</taxon>
        <taxon>Basidiomycota</taxon>
        <taxon>Pucciniomycotina</taxon>
        <taxon>Microbotryomycetes</taxon>
        <taxon>Sporidiobolales</taxon>
        <taxon>Sporidiobolaceae</taxon>
        <taxon>Rhodotorula</taxon>
    </lineage>
</organism>
<dbReference type="SUPFAM" id="SSF52113">
    <property type="entry name" value="BRCT domain"/>
    <property type="match status" value="1"/>
</dbReference>
<evidence type="ECO:0000313" key="2">
    <source>
        <dbReference type="EMBL" id="GEM09653.1"/>
    </source>
</evidence>
<evidence type="ECO:0000313" key="3">
    <source>
        <dbReference type="Proteomes" id="UP000321518"/>
    </source>
</evidence>
<dbReference type="OrthoDB" id="2524921at2759"/>
<dbReference type="EMBL" id="BJWK01000008">
    <property type="protein sequence ID" value="GEM09653.1"/>
    <property type="molecule type" value="Genomic_DNA"/>
</dbReference>
<feature type="compositionally biased region" description="Acidic residues" evidence="1">
    <location>
        <begin position="166"/>
        <end position="187"/>
    </location>
</feature>
<accession>A0A511KGZ9</accession>
<feature type="compositionally biased region" description="Basic residues" evidence="1">
    <location>
        <begin position="217"/>
        <end position="235"/>
    </location>
</feature>